<proteinExistence type="predicted"/>
<dbReference type="AlphaFoldDB" id="A0A2G8S9E6"/>
<dbReference type="InterPro" id="IPR032675">
    <property type="entry name" value="LRR_dom_sf"/>
</dbReference>
<reference evidence="3 4" key="1">
    <citation type="journal article" date="2015" name="Sci. Rep.">
        <title>Chromosome-level genome map provides insights into diverse defense mechanisms in the medicinal fungus Ganoderma sinense.</title>
        <authorList>
            <person name="Zhu Y."/>
            <person name="Xu J."/>
            <person name="Sun C."/>
            <person name="Zhou S."/>
            <person name="Xu H."/>
            <person name="Nelson D.R."/>
            <person name="Qian J."/>
            <person name="Song J."/>
            <person name="Luo H."/>
            <person name="Xiang L."/>
            <person name="Li Y."/>
            <person name="Xu Z."/>
            <person name="Ji A."/>
            <person name="Wang L."/>
            <person name="Lu S."/>
            <person name="Hayward A."/>
            <person name="Sun W."/>
            <person name="Li X."/>
            <person name="Schwartz D.C."/>
            <person name="Wang Y."/>
            <person name="Chen S."/>
        </authorList>
    </citation>
    <scope>NUCLEOTIDE SEQUENCE [LARGE SCALE GENOMIC DNA]</scope>
    <source>
        <strain evidence="3 4">ZZ0214-1</strain>
    </source>
</reference>
<accession>A0A2G8S9E6</accession>
<dbReference type="Proteomes" id="UP000230002">
    <property type="component" value="Unassembled WGS sequence"/>
</dbReference>
<evidence type="ECO:0000313" key="3">
    <source>
        <dbReference type="EMBL" id="PIL30198.1"/>
    </source>
</evidence>
<protein>
    <recommendedName>
        <fullName evidence="1">F-box domain-containing protein</fullName>
    </recommendedName>
</protein>
<organism evidence="3 4">
    <name type="scientific">Ganoderma sinense ZZ0214-1</name>
    <dbReference type="NCBI Taxonomy" id="1077348"/>
    <lineage>
        <taxon>Eukaryota</taxon>
        <taxon>Fungi</taxon>
        <taxon>Dikarya</taxon>
        <taxon>Basidiomycota</taxon>
        <taxon>Agaricomycotina</taxon>
        <taxon>Agaricomycetes</taxon>
        <taxon>Polyporales</taxon>
        <taxon>Polyporaceae</taxon>
        <taxon>Ganoderma</taxon>
    </lineage>
</organism>
<feature type="domain" description="F-box" evidence="1">
    <location>
        <begin position="66"/>
        <end position="126"/>
    </location>
</feature>
<keyword evidence="4" id="KW-1185">Reference proteome</keyword>
<dbReference type="Gene3D" id="1.20.1280.50">
    <property type="match status" value="1"/>
</dbReference>
<evidence type="ECO:0000313" key="2">
    <source>
        <dbReference type="EMBL" id="PIL30081.1"/>
    </source>
</evidence>
<dbReference type="OrthoDB" id="2735622at2759"/>
<evidence type="ECO:0000313" key="4">
    <source>
        <dbReference type="Proteomes" id="UP000230002"/>
    </source>
</evidence>
<dbReference type="Pfam" id="PF12937">
    <property type="entry name" value="F-box-like"/>
    <property type="match status" value="1"/>
</dbReference>
<name>A0A2G8S9E6_9APHY</name>
<sequence>MVIECSDMGTGALKIVTKKLNDVVRTIPDTGSLGSTYLDPLQSLESYFVHGLAVVRHLVNSARPVNRLPPEILAEIFSLVTESAALERLGGPTTRELDLTQIRRLHALPSVCRYWHDVALGTRSFWPAVWFAPKRRGEVIREQEQPVHIHTPYPLEKDSSGPLSVYFSHSCPRKAKALLEKYATRTRELYLFFTGQVADTDDVSALLDALETVAGDALEHFAIRLCIENSGPRRELSLFSGCAPKLRSLAIEIGNLCPINTAFPALTHLVVSYAPWTLDTLLDLVSRCPRLEHAHLVWAPGSLASQALQREGRDRPKQQLQLGTIVHLRHMRRLTFTLRVRESVLCAAIDAFMSRLVLPPSCHVYLAPHLQDLNSKFIKAPLAAQFMLSVLEHWPSAPSAPSAPFTSSSTPPGMESENARVRIPRLRIDFDPNAELQLVHPRGPAAGSLTLRSCHAPAASIVREMLTILRSSSARAPFPSKSEFEFTEGTQELWVRAQLRRGSGDLEGALGLLRALPRLARLVVAGNPAAILQALALAAASSVDGIGDAEGEAGAGARVAVCPALDTLSVFVYSRGDAQAVRGTLVARARMGCPVRCLVVPAPLPGAKNPVTEEDVRALGELVEELVVVDTKGWERVEVDWWTGRLREACRGNAALARNLRCEWPTWEYVGCTK</sequence>
<dbReference type="InterPro" id="IPR001810">
    <property type="entry name" value="F-box_dom"/>
</dbReference>
<dbReference type="Gene3D" id="3.80.10.10">
    <property type="entry name" value="Ribonuclease Inhibitor"/>
    <property type="match status" value="1"/>
</dbReference>
<evidence type="ECO:0000259" key="1">
    <source>
        <dbReference type="Pfam" id="PF12937"/>
    </source>
</evidence>
<dbReference type="EMBL" id="AYKW01000016">
    <property type="protein sequence ID" value="PIL30081.1"/>
    <property type="molecule type" value="Genomic_DNA"/>
</dbReference>
<comment type="caution">
    <text evidence="3">The sequence shown here is derived from an EMBL/GenBank/DDBJ whole genome shotgun (WGS) entry which is preliminary data.</text>
</comment>
<dbReference type="EMBL" id="AYKW01000016">
    <property type="protein sequence ID" value="PIL30198.1"/>
    <property type="molecule type" value="Genomic_DNA"/>
</dbReference>
<gene>
    <name evidence="2" type="ORF">GSI_07658</name>
    <name evidence="3" type="ORF">GSI_07776</name>
</gene>